<reference evidence="2" key="1">
    <citation type="submission" date="2019-08" db="EMBL/GenBank/DDBJ databases">
        <title>Reference gene set and small RNA set construction with multiple tissues from Davidia involucrata Baill.</title>
        <authorList>
            <person name="Yang H."/>
            <person name="Zhou C."/>
            <person name="Li G."/>
            <person name="Wang J."/>
            <person name="Gao P."/>
            <person name="Wang M."/>
            <person name="Wang R."/>
            <person name="Zhao Y."/>
        </authorList>
    </citation>
    <scope>NUCLEOTIDE SEQUENCE</scope>
    <source>
        <tissue evidence="2">Mixed with DoveR01_LX</tissue>
    </source>
</reference>
<dbReference type="SUPFAM" id="SSF81383">
    <property type="entry name" value="F-box domain"/>
    <property type="match status" value="1"/>
</dbReference>
<evidence type="ECO:0000259" key="1">
    <source>
        <dbReference type="SMART" id="SM00256"/>
    </source>
</evidence>
<accession>A0A5B7BI65</accession>
<evidence type="ECO:0000313" key="2">
    <source>
        <dbReference type="EMBL" id="MPA66943.1"/>
    </source>
</evidence>
<dbReference type="Pfam" id="PF00646">
    <property type="entry name" value="F-box"/>
    <property type="match status" value="1"/>
</dbReference>
<feature type="domain" description="F-box" evidence="1">
    <location>
        <begin position="21"/>
        <end position="61"/>
    </location>
</feature>
<dbReference type="InterPro" id="IPR036047">
    <property type="entry name" value="F-box-like_dom_sf"/>
</dbReference>
<dbReference type="InterPro" id="IPR017451">
    <property type="entry name" value="F-box-assoc_interact_dom"/>
</dbReference>
<gene>
    <name evidence="2" type="ORF">Din_036384</name>
</gene>
<dbReference type="AlphaFoldDB" id="A0A5B7BI65"/>
<dbReference type="SMART" id="SM00256">
    <property type="entry name" value="FBOX"/>
    <property type="match status" value="1"/>
</dbReference>
<name>A0A5B7BI65_DAVIN</name>
<dbReference type="NCBIfam" id="TIGR01640">
    <property type="entry name" value="F_box_assoc_1"/>
    <property type="match status" value="1"/>
</dbReference>
<dbReference type="InterPro" id="IPR001810">
    <property type="entry name" value="F-box_dom"/>
</dbReference>
<protein>
    <recommendedName>
        <fullName evidence="1">F-box domain-containing protein</fullName>
    </recommendedName>
</protein>
<dbReference type="EMBL" id="GHES01036384">
    <property type="protein sequence ID" value="MPA66943.1"/>
    <property type="molecule type" value="Transcribed_RNA"/>
</dbReference>
<proteinExistence type="predicted"/>
<dbReference type="Gene3D" id="1.20.1280.50">
    <property type="match status" value="1"/>
</dbReference>
<dbReference type="PANTHER" id="PTHR35546">
    <property type="entry name" value="F-BOX PROTEIN INTERACTION DOMAIN PROTEIN-RELATED"/>
    <property type="match status" value="1"/>
</dbReference>
<sequence>MFTSKSAKTAGYSPSADQIAGDEDLLTEILLLLPPKSLLRFQSVSKQWLSLISNPQFRRHHSRRNPNSLTTALFLFRSLYTYRSQFNFVFLEDQENQTNPIFSYHFLNFVDWVSEIRSFHSCNGLFCVYVSTNWHRGYFYIYNPTTNQSIKLPLSDRPEIAHIEALNLAFDPSKSPHYKVVCVWESIGSTYQFSTYTSETGLWRDSGESLISEPLDDNDNCRHFFGKGVFWNGAIHWVSKSDPFVCFDVDRECFKPMPTTPIPEGRLKRKIKYFGESGGHLYLIEDNGPRKKLLDVLEMEIDYSKWFVKYHVDLDAMFVAFPHMVPSVLDPYTMTFHDFNILCLLQEEKEEKSRLLLSIRGKSSPKVFSYDLSDMTVRELPVTIPRHFHLNVKGLWRCKWYYAYQYSETLACV</sequence>
<dbReference type="InterPro" id="IPR013187">
    <property type="entry name" value="F-box-assoc_dom_typ3"/>
</dbReference>
<organism evidence="2">
    <name type="scientific">Davidia involucrata</name>
    <name type="common">Dove tree</name>
    <dbReference type="NCBI Taxonomy" id="16924"/>
    <lineage>
        <taxon>Eukaryota</taxon>
        <taxon>Viridiplantae</taxon>
        <taxon>Streptophyta</taxon>
        <taxon>Embryophyta</taxon>
        <taxon>Tracheophyta</taxon>
        <taxon>Spermatophyta</taxon>
        <taxon>Magnoliopsida</taxon>
        <taxon>eudicotyledons</taxon>
        <taxon>Gunneridae</taxon>
        <taxon>Pentapetalae</taxon>
        <taxon>asterids</taxon>
        <taxon>Cornales</taxon>
        <taxon>Nyssaceae</taxon>
        <taxon>Davidia</taxon>
    </lineage>
</organism>
<dbReference type="InterPro" id="IPR055290">
    <property type="entry name" value="At3g26010-like"/>
</dbReference>
<dbReference type="Pfam" id="PF08268">
    <property type="entry name" value="FBA_3"/>
    <property type="match status" value="1"/>
</dbReference>
<dbReference type="PANTHER" id="PTHR35546:SF117">
    <property type="entry name" value="F-BOX DOMAIN-CONTAINING PROTEIN"/>
    <property type="match status" value="1"/>
</dbReference>